<accession>A0A0J6WAM5</accession>
<evidence type="ECO:0000259" key="2">
    <source>
        <dbReference type="Pfam" id="PF00899"/>
    </source>
</evidence>
<dbReference type="Pfam" id="PF00899">
    <property type="entry name" value="ThiF"/>
    <property type="match status" value="1"/>
</dbReference>
<dbReference type="PANTHER" id="PTHR43267">
    <property type="entry name" value="TRNA THREONYLCARBAMOYLADENOSINE DEHYDRATASE"/>
    <property type="match status" value="1"/>
</dbReference>
<dbReference type="AlphaFoldDB" id="A0A0J6WAM5"/>
<dbReference type="NCBIfam" id="NF005901">
    <property type="entry name" value="PRK07877.1"/>
    <property type="match status" value="1"/>
</dbReference>
<dbReference type="Gene3D" id="3.40.50.720">
    <property type="entry name" value="NAD(P)-binding Rossmann-like Domain"/>
    <property type="match status" value="1"/>
</dbReference>
<dbReference type="STRING" id="37916.MCHLDSM_02633"/>
<keyword evidence="4" id="KW-1185">Reference proteome</keyword>
<dbReference type="EC" id="6.1.-.-" evidence="3"/>
<dbReference type="RefSeq" id="WP_048470308.1">
    <property type="nucleotide sequence ID" value="NZ_JYNL01000020.1"/>
</dbReference>
<gene>
    <name evidence="3" type="primary">tcdA</name>
    <name evidence="3" type="ORF">MCHLDSM_02633</name>
</gene>
<organism evidence="3 4">
    <name type="scientific">Mycolicibacterium chlorophenolicum</name>
    <dbReference type="NCBI Taxonomy" id="37916"/>
    <lineage>
        <taxon>Bacteria</taxon>
        <taxon>Bacillati</taxon>
        <taxon>Actinomycetota</taxon>
        <taxon>Actinomycetes</taxon>
        <taxon>Mycobacteriales</taxon>
        <taxon>Mycobacteriaceae</taxon>
        <taxon>Mycolicibacterium</taxon>
    </lineage>
</organism>
<dbReference type="EMBL" id="JYNL01000020">
    <property type="protein sequence ID" value="KMO78712.1"/>
    <property type="molecule type" value="Genomic_DNA"/>
</dbReference>
<evidence type="ECO:0000256" key="1">
    <source>
        <dbReference type="SAM" id="MobiDB-lite"/>
    </source>
</evidence>
<dbReference type="InterPro" id="IPR000594">
    <property type="entry name" value="ThiF_NAD_FAD-bd"/>
</dbReference>
<dbReference type="GO" id="GO:0061504">
    <property type="term" value="P:cyclic threonylcarbamoyladenosine biosynthetic process"/>
    <property type="evidence" value="ECO:0007669"/>
    <property type="project" value="TreeGrafter"/>
</dbReference>
<dbReference type="Gene3D" id="3.40.109.10">
    <property type="entry name" value="NADH Oxidase"/>
    <property type="match status" value="1"/>
</dbReference>
<dbReference type="InterPro" id="IPR000415">
    <property type="entry name" value="Nitroreductase-like"/>
</dbReference>
<protein>
    <submittedName>
        <fullName evidence="3">tRNA threonylcarbamoyladenosine dehydratase</fullName>
        <ecNumber evidence="3">6.1.-.-</ecNumber>
    </submittedName>
</protein>
<sequence length="708" mass="75455">MTDVHTATVFDTTIPGDAARLAELRRDPGTEIVDTVAQQRAELAALRPAVAADIAEEPPRWAYYPWRRTVAAVLGPRAYRLLRLDRNRNLIAPDELDVLARLRVGVVGLSVGHAIAHTLATQGLCGELRLADFDQIDLSNLNRVPATVLDVGVNKAVVCARRLAELDPYLPVTVEPAGLTADTVDGFLDGLDVLVEECDSLDAKVLVRTAARARGIPVLMATSSGGLLDVERFDAEPTRPVLHGLLGDIDAAQLAGLSTKEKVPRVLRVIDAATLPSRMAASLVEVGSTLTTWPQLSSEVAVGAASVAEAVRRIGLGEPLPSGRVRIDIPALLDGITEPEDQGRPQDAAPAGRGPRPAEDVIAAVADAAGRAPSGGNSQPWRIEERPDAVSIHLDPALTSAMDVGFRGSAVAVGAAVFNARVAAAARGHRAHVEFRAGDERYPLSADVTLAAGDHDPRLAGLFDAMRRRETNRHQGTRTALEDRTVAALTAAAETEGARLRLLTDPQDLSGAASLLSAADRIRYLTPMLHAQMFDELRWPGDPRPDTGIDVRSLELDDADVVLLDILRRGDVMDHLARWDAGGALGEDSFTKVAAAAALGVVTVEGRSLADYARAGSAVEAVWIEAQEQGLGVQPVSPVFLYATDRQEFTALSPRFADALVDLQYTFRKLVSAHAEESLALVLRLSRAPSPSVTSRRRGEGEHSSPMT</sequence>
<feature type="region of interest" description="Disordered" evidence="1">
    <location>
        <begin position="335"/>
        <end position="357"/>
    </location>
</feature>
<reference evidence="3 4" key="1">
    <citation type="journal article" date="2015" name="Genome Biol. Evol.">
        <title>Characterization of Three Mycobacterium spp. with Potential Use in Bioremediation by Genome Sequencing and Comparative Genomics.</title>
        <authorList>
            <person name="Das S."/>
            <person name="Pettersson B.M."/>
            <person name="Behra P.R."/>
            <person name="Ramesh M."/>
            <person name="Dasgupta S."/>
            <person name="Bhattacharya A."/>
            <person name="Kirsebom L.A."/>
        </authorList>
    </citation>
    <scope>NUCLEOTIDE SEQUENCE [LARGE SCALE GENOMIC DNA]</scope>
    <source>
        <strain evidence="3 4">DSM 43826</strain>
    </source>
</reference>
<keyword evidence="3" id="KW-0436">Ligase</keyword>
<dbReference type="CDD" id="cd01483">
    <property type="entry name" value="E1_enzyme_family"/>
    <property type="match status" value="1"/>
</dbReference>
<dbReference type="InterPro" id="IPR045886">
    <property type="entry name" value="ThiF/MoeB/HesA"/>
</dbReference>
<dbReference type="PANTHER" id="PTHR43267:SF3">
    <property type="entry name" value="THIF PROTEIN"/>
    <property type="match status" value="1"/>
</dbReference>
<dbReference type="GO" id="GO:0016491">
    <property type="term" value="F:oxidoreductase activity"/>
    <property type="evidence" value="ECO:0007669"/>
    <property type="project" value="InterPro"/>
</dbReference>
<evidence type="ECO:0000313" key="4">
    <source>
        <dbReference type="Proteomes" id="UP000036513"/>
    </source>
</evidence>
<dbReference type="SMR" id="A0A0J6WAM5"/>
<dbReference type="GO" id="GO:0008641">
    <property type="term" value="F:ubiquitin-like modifier activating enzyme activity"/>
    <property type="evidence" value="ECO:0007669"/>
    <property type="project" value="InterPro"/>
</dbReference>
<dbReference type="Proteomes" id="UP000036513">
    <property type="component" value="Unassembled WGS sequence"/>
</dbReference>
<proteinExistence type="predicted"/>
<feature type="compositionally biased region" description="Low complexity" evidence="1">
    <location>
        <begin position="345"/>
        <end position="357"/>
    </location>
</feature>
<dbReference type="PATRIC" id="fig|37916.4.peg.2550"/>
<evidence type="ECO:0000313" key="3">
    <source>
        <dbReference type="EMBL" id="KMO78712.1"/>
    </source>
</evidence>
<feature type="domain" description="THIF-type NAD/FAD binding fold" evidence="2">
    <location>
        <begin position="85"/>
        <end position="249"/>
    </location>
</feature>
<dbReference type="GO" id="GO:0061503">
    <property type="term" value="F:tRNA threonylcarbamoyladenosine dehydratase"/>
    <property type="evidence" value="ECO:0007669"/>
    <property type="project" value="TreeGrafter"/>
</dbReference>
<name>A0A0J6WAM5_9MYCO</name>
<dbReference type="InterPro" id="IPR035985">
    <property type="entry name" value="Ubiquitin-activating_enz"/>
</dbReference>
<dbReference type="SUPFAM" id="SSF69572">
    <property type="entry name" value="Activating enzymes of the ubiquitin-like proteins"/>
    <property type="match status" value="1"/>
</dbReference>
<dbReference type="SUPFAM" id="SSF55469">
    <property type="entry name" value="FMN-dependent nitroreductase-like"/>
    <property type="match status" value="1"/>
</dbReference>
<comment type="caution">
    <text evidence="3">The sequence shown here is derived from an EMBL/GenBank/DDBJ whole genome shotgun (WGS) entry which is preliminary data.</text>
</comment>